<keyword evidence="2" id="KW-1185">Reference proteome</keyword>
<sequence length="47" mass="5751">MNQIRCSVYDYAIIYLVKNESVGFVHRRTYYTPIILKKNGKWYRFDS</sequence>
<evidence type="ECO:0000313" key="2">
    <source>
        <dbReference type="Proteomes" id="UP001070176"/>
    </source>
</evidence>
<proteinExistence type="predicted"/>
<name>A0ABT3Y087_9FLAO</name>
<comment type="caution">
    <text evidence="1">The sequence shown here is derived from an EMBL/GenBank/DDBJ whole genome shotgun (WGS) entry which is preliminary data.</text>
</comment>
<evidence type="ECO:0000313" key="1">
    <source>
        <dbReference type="EMBL" id="MCX8531548.1"/>
    </source>
</evidence>
<protein>
    <recommendedName>
        <fullName evidence="3">USP domain-containing protein</fullName>
    </recommendedName>
</protein>
<dbReference type="RefSeq" id="WP_267280193.1">
    <property type="nucleotide sequence ID" value="NZ_JAOVZV010000002.1"/>
</dbReference>
<dbReference type="EMBL" id="JAOVZV010000002">
    <property type="protein sequence ID" value="MCX8531548.1"/>
    <property type="molecule type" value="Genomic_DNA"/>
</dbReference>
<evidence type="ECO:0008006" key="3">
    <source>
        <dbReference type="Google" id="ProtNLM"/>
    </source>
</evidence>
<accession>A0ABT3Y087</accession>
<dbReference type="Proteomes" id="UP001070176">
    <property type="component" value="Unassembled WGS sequence"/>
</dbReference>
<reference evidence="1" key="1">
    <citation type="submission" date="2022-10" db="EMBL/GenBank/DDBJ databases">
        <title>Chryseobacterium sp. nov., a novel bacterial species.</title>
        <authorList>
            <person name="Cao Y."/>
        </authorList>
    </citation>
    <scope>NUCLEOTIDE SEQUENCE</scope>
    <source>
        <strain evidence="1">KC 927</strain>
    </source>
</reference>
<gene>
    <name evidence="1" type="ORF">OEA66_04155</name>
</gene>
<organism evidence="1 2">
    <name type="scientific">Chryseobacterium luquanense</name>
    <dbReference type="NCBI Taxonomy" id="2983766"/>
    <lineage>
        <taxon>Bacteria</taxon>
        <taxon>Pseudomonadati</taxon>
        <taxon>Bacteroidota</taxon>
        <taxon>Flavobacteriia</taxon>
        <taxon>Flavobacteriales</taxon>
        <taxon>Weeksellaceae</taxon>
        <taxon>Chryseobacterium group</taxon>
        <taxon>Chryseobacterium</taxon>
    </lineage>
</organism>